<dbReference type="Proteomes" id="UP000075882">
    <property type="component" value="Unassembled WGS sequence"/>
</dbReference>
<name>A0A8W7PJX2_ANOCL</name>
<dbReference type="AlphaFoldDB" id="A0A8W7PJX2"/>
<evidence type="ECO:0000256" key="1">
    <source>
        <dbReference type="SAM" id="MobiDB-lite"/>
    </source>
</evidence>
<dbReference type="EnsemblMetazoa" id="ACOM033087-RA">
    <property type="protein sequence ID" value="ACOM033087-PA.1"/>
    <property type="gene ID" value="ACOM033087"/>
</dbReference>
<accession>A0A8W7PJX2</accession>
<organism evidence="2">
    <name type="scientific">Anopheles coluzzii</name>
    <name type="common">African malaria mosquito</name>
    <dbReference type="NCBI Taxonomy" id="1518534"/>
    <lineage>
        <taxon>Eukaryota</taxon>
        <taxon>Metazoa</taxon>
        <taxon>Ecdysozoa</taxon>
        <taxon>Arthropoda</taxon>
        <taxon>Hexapoda</taxon>
        <taxon>Insecta</taxon>
        <taxon>Pterygota</taxon>
        <taxon>Neoptera</taxon>
        <taxon>Endopterygota</taxon>
        <taxon>Diptera</taxon>
        <taxon>Nematocera</taxon>
        <taxon>Culicoidea</taxon>
        <taxon>Culicidae</taxon>
        <taxon>Anophelinae</taxon>
        <taxon>Anopheles</taxon>
    </lineage>
</organism>
<reference evidence="2" key="1">
    <citation type="submission" date="2022-08" db="UniProtKB">
        <authorList>
            <consortium name="EnsemblMetazoa"/>
        </authorList>
    </citation>
    <scope>IDENTIFICATION</scope>
</reference>
<sequence>MAVPYGSRHRQFRSLDRIVTLTGLRKPSGNSAATNQGRSTNLQPSIIGPAAASTSKTVDRQQENRKRGGQDTATHVRIDQRTGGVSFRSKANLRNRIPLGQQLDELFLVGMDLFLRQSLSNNDRLRGNA</sequence>
<feature type="region of interest" description="Disordered" evidence="1">
    <location>
        <begin position="23"/>
        <end position="74"/>
    </location>
</feature>
<protein>
    <submittedName>
        <fullName evidence="2">Uncharacterized protein</fullName>
    </submittedName>
</protein>
<evidence type="ECO:0000313" key="2">
    <source>
        <dbReference type="EnsemblMetazoa" id="ACOM033087-PA.1"/>
    </source>
</evidence>
<feature type="compositionally biased region" description="Polar residues" evidence="1">
    <location>
        <begin position="28"/>
        <end position="44"/>
    </location>
</feature>
<feature type="compositionally biased region" description="Basic and acidic residues" evidence="1">
    <location>
        <begin position="57"/>
        <end position="74"/>
    </location>
</feature>
<proteinExistence type="predicted"/>